<gene>
    <name evidence="15" type="primary">CRCP</name>
    <name evidence="15" type="ORF">FJT64_011499</name>
</gene>
<evidence type="ECO:0000256" key="9">
    <source>
        <dbReference type="ARBA" id="ARBA00023242"/>
    </source>
</evidence>
<dbReference type="PANTHER" id="PTHR15561">
    <property type="entry name" value="CALCITONIN GENE-RELATED PEPTIDE-RECEPTOR COMPONENT PROTEIN"/>
    <property type="match status" value="1"/>
</dbReference>
<dbReference type="GO" id="GO:0005886">
    <property type="term" value="C:plasma membrane"/>
    <property type="evidence" value="ECO:0007669"/>
    <property type="project" value="UniProtKB-SubCell"/>
</dbReference>
<dbReference type="InterPro" id="IPR038846">
    <property type="entry name" value="RPC9"/>
</dbReference>
<dbReference type="EMBL" id="VIIS01001967">
    <property type="protein sequence ID" value="KAF0290285.1"/>
    <property type="molecule type" value="Genomic_DNA"/>
</dbReference>
<evidence type="ECO:0000256" key="1">
    <source>
        <dbReference type="ARBA" id="ARBA00004123"/>
    </source>
</evidence>
<evidence type="ECO:0000256" key="8">
    <source>
        <dbReference type="ARBA" id="ARBA00023163"/>
    </source>
</evidence>
<dbReference type="SMART" id="SM00657">
    <property type="entry name" value="RPOL4c"/>
    <property type="match status" value="1"/>
</dbReference>
<dbReference type="FunFam" id="1.20.1250.40:FF:000002">
    <property type="entry name" value="DNA-directed RNA polymerase III subunit RPC9"/>
    <property type="match status" value="1"/>
</dbReference>
<evidence type="ECO:0000256" key="5">
    <source>
        <dbReference type="ARBA" id="ARBA00022475"/>
    </source>
</evidence>
<feature type="domain" description="RNA polymerase Rpb4/RPC9 core" evidence="14">
    <location>
        <begin position="1"/>
        <end position="124"/>
    </location>
</feature>
<evidence type="ECO:0000259" key="14">
    <source>
        <dbReference type="SMART" id="SM00657"/>
    </source>
</evidence>
<dbReference type="PANTHER" id="PTHR15561:SF0">
    <property type="entry name" value="DNA-DIRECTED RNA POLYMERASE III SUBUNIT RPC9"/>
    <property type="match status" value="1"/>
</dbReference>
<evidence type="ECO:0000256" key="7">
    <source>
        <dbReference type="ARBA" id="ARBA00023136"/>
    </source>
</evidence>
<keyword evidence="5" id="KW-1003">Cell membrane</keyword>
<evidence type="ECO:0000256" key="6">
    <source>
        <dbReference type="ARBA" id="ARBA00022478"/>
    </source>
</evidence>
<dbReference type="Gene3D" id="1.20.1250.40">
    <property type="match status" value="1"/>
</dbReference>
<protein>
    <recommendedName>
        <fullName evidence="4">DNA-directed RNA polymerase III subunit RPC9</fullName>
    </recommendedName>
    <alternativeName>
        <fullName evidence="13">DNA-directed RNA polymerase III subunit rpc9</fullName>
    </alternativeName>
</protein>
<dbReference type="GO" id="GO:0006384">
    <property type="term" value="P:transcription initiation at RNA polymerase III promoter"/>
    <property type="evidence" value="ECO:0007669"/>
    <property type="project" value="InterPro"/>
</dbReference>
<organism evidence="15 16">
    <name type="scientific">Amphibalanus amphitrite</name>
    <name type="common">Striped barnacle</name>
    <name type="synonym">Balanus amphitrite</name>
    <dbReference type="NCBI Taxonomy" id="1232801"/>
    <lineage>
        <taxon>Eukaryota</taxon>
        <taxon>Metazoa</taxon>
        <taxon>Ecdysozoa</taxon>
        <taxon>Arthropoda</taxon>
        <taxon>Crustacea</taxon>
        <taxon>Multicrustacea</taxon>
        <taxon>Cirripedia</taxon>
        <taxon>Thoracica</taxon>
        <taxon>Thoracicalcarea</taxon>
        <taxon>Balanomorpha</taxon>
        <taxon>Balanoidea</taxon>
        <taxon>Balanidae</taxon>
        <taxon>Amphibalaninae</taxon>
        <taxon>Amphibalanus</taxon>
    </lineage>
</organism>
<keyword evidence="9" id="KW-0539">Nucleus</keyword>
<dbReference type="SUPFAM" id="SSF47819">
    <property type="entry name" value="HRDC-like"/>
    <property type="match status" value="1"/>
</dbReference>
<comment type="caution">
    <text evidence="15">The sequence shown here is derived from an EMBL/GenBank/DDBJ whole genome shotgun (WGS) entry which is preliminary data.</text>
</comment>
<dbReference type="Proteomes" id="UP000440578">
    <property type="component" value="Unassembled WGS sequence"/>
</dbReference>
<evidence type="ECO:0000256" key="2">
    <source>
        <dbReference type="ARBA" id="ARBA00004413"/>
    </source>
</evidence>
<comment type="function">
    <text evidence="10">Accessory protein for the calcitonin gene-related peptide (CGRP) receptor. It modulates CGRP responsiveness in a variety of tissues.</text>
</comment>
<evidence type="ECO:0000256" key="12">
    <source>
        <dbReference type="ARBA" id="ARBA00045808"/>
    </source>
</evidence>
<proteinExistence type="inferred from homology"/>
<dbReference type="InterPro" id="IPR010997">
    <property type="entry name" value="HRDC-like_sf"/>
</dbReference>
<sequence length="136" mass="15452">MEILDASSAVLCNFEVYELLQDVKKQSSGKKKKSQQKNLATITYETLRFLESTPCKYQSERCIREFLLALTKFQLTKSEKLQLLNTRPTSAVEIQLIIEESEERLKDEEVEEILNLVKTLLPGPPEEAAADGAEDT</sequence>
<dbReference type="InterPro" id="IPR038324">
    <property type="entry name" value="Rpb4/RPC9_sf"/>
</dbReference>
<evidence type="ECO:0000256" key="3">
    <source>
        <dbReference type="ARBA" id="ARBA00006898"/>
    </source>
</evidence>
<evidence type="ECO:0000313" key="15">
    <source>
        <dbReference type="EMBL" id="KAF0290285.1"/>
    </source>
</evidence>
<evidence type="ECO:0000256" key="13">
    <source>
        <dbReference type="ARBA" id="ARBA00073026"/>
    </source>
</evidence>
<evidence type="ECO:0000256" key="11">
    <source>
        <dbReference type="ARBA" id="ARBA00044007"/>
    </source>
</evidence>
<dbReference type="GO" id="GO:0000166">
    <property type="term" value="F:nucleotide binding"/>
    <property type="evidence" value="ECO:0007669"/>
    <property type="project" value="InterPro"/>
</dbReference>
<keyword evidence="7" id="KW-0472">Membrane</keyword>
<dbReference type="OrthoDB" id="1746530at2759"/>
<dbReference type="Pfam" id="PF03874">
    <property type="entry name" value="RNA_pol_Rpb4"/>
    <property type="match status" value="1"/>
</dbReference>
<dbReference type="InterPro" id="IPR005574">
    <property type="entry name" value="Rpb4/RPC9"/>
</dbReference>
<evidence type="ECO:0000313" key="16">
    <source>
        <dbReference type="Proteomes" id="UP000440578"/>
    </source>
</evidence>
<comment type="similarity">
    <text evidence="3">Belongs to the eukaryotic RPC9 RNA polymerase subunit family.</text>
</comment>
<evidence type="ECO:0000256" key="10">
    <source>
        <dbReference type="ARBA" id="ARBA00043924"/>
    </source>
</evidence>
<comment type="function">
    <text evidence="12">DNA-dependent RNA polymerase catalyzes the transcription of DNA into RNA using the four ribonucleoside triphosphates as substrates. Specific peripheric component of RNA polymerase III (Pol III) which synthesizes small non-coding RNAs including 5S rRNA, snRNAs, tRNAs and miRNAs from at least 500 distinct genomic loci. With POLR3H/RPC8 forms a mobile stalk that protrudes from Pol III core and functions primarily in transcription initiation. Pol III plays a key role in sensing and limiting infection by intracellular bacteria and DNA viruses. Acts as nuclear and cytosolic DNA sensor involved in innate immune response. Can sense non-self dsDNA that serves as template for transcription into dsRNA. The non-self RNA polymerase III transcripts, such as Epstein-Barr virus-encoded RNAs (EBERs) induce type I interferon and NF-kappa-B through the RIG-I pathway.</text>
</comment>
<accession>A0A6A4V965</accession>
<dbReference type="InterPro" id="IPR006590">
    <property type="entry name" value="RNA_pol_Rpb4/RPC9_core"/>
</dbReference>
<comment type="subcellular location">
    <subcellularLocation>
        <location evidence="2">Cell membrane</location>
        <topology evidence="2">Peripheral membrane protein</topology>
        <orientation evidence="2">Cytoplasmic side</orientation>
    </subcellularLocation>
    <subcellularLocation>
        <location evidence="1">Nucleus</location>
    </subcellularLocation>
</comment>
<name>A0A6A4V965_AMPAM</name>
<keyword evidence="16" id="KW-1185">Reference proteome</keyword>
<reference evidence="15 16" key="1">
    <citation type="submission" date="2019-07" db="EMBL/GenBank/DDBJ databases">
        <title>Draft genome assembly of a fouling barnacle, Amphibalanus amphitrite (Darwin, 1854): The first reference genome for Thecostraca.</title>
        <authorList>
            <person name="Kim W."/>
        </authorList>
    </citation>
    <scope>NUCLEOTIDE SEQUENCE [LARGE SCALE GENOMIC DNA]</scope>
    <source>
        <strain evidence="15">SNU_AA5</strain>
        <tissue evidence="15">Soma without cirri and trophi</tissue>
    </source>
</reference>
<keyword evidence="8" id="KW-0804">Transcription</keyword>
<evidence type="ECO:0000256" key="4">
    <source>
        <dbReference type="ARBA" id="ARBA00016672"/>
    </source>
</evidence>
<dbReference type="AlphaFoldDB" id="A0A6A4V965"/>
<dbReference type="GO" id="GO:0005666">
    <property type="term" value="C:RNA polymerase III complex"/>
    <property type="evidence" value="ECO:0007669"/>
    <property type="project" value="InterPro"/>
</dbReference>
<keyword evidence="6 15" id="KW-0240">DNA-directed RNA polymerase</keyword>
<comment type="subunit">
    <text evidence="11">Component of the RNA polymerase III complex consisting of 17 subunits: a ten-subunit horseshoe-shaped catalytic core composed of POLR3A/RPC1, POLR3B/RPC2, POLR1C/RPAC1, POLR1D/RPAC2, POLR3K/RPC10, POLR2E/RPABC1, POLR2F/RPABC2, POLR2H/RPABC3, POLR2K/RPABC4 and POLR2L/RPABC5; a mobile stalk composed of two subunits POLR3H/RPC8 and CRCP/RPC9, protruding from the core and functioning primarily in transcription initiation; and additional subunits homologous to general transcription factors of the RNA polymerase II machinery, POLR3C/RPC3-POLR3F/RPC6-POLR3G/RPC7 heterotrimer required for transcription initiation and POLR3D/RPC4-POLR3E/RPC5 heterodimer involved in both transcription initiation and termination.</text>
</comment>